<dbReference type="Ensembl" id="ENSCHIT00010023410.1">
    <property type="protein sequence ID" value="ENSCHIP00010016764.1"/>
    <property type="gene ID" value="ENSCHIG00010012184.1"/>
</dbReference>
<proteinExistence type="predicted"/>
<organism evidence="1">
    <name type="scientific">Capra hircus</name>
    <name type="common">Goat</name>
    <dbReference type="NCBI Taxonomy" id="9925"/>
    <lineage>
        <taxon>Eukaryota</taxon>
        <taxon>Metazoa</taxon>
        <taxon>Chordata</taxon>
        <taxon>Craniata</taxon>
        <taxon>Vertebrata</taxon>
        <taxon>Euteleostomi</taxon>
        <taxon>Mammalia</taxon>
        <taxon>Eutheria</taxon>
        <taxon>Laurasiatheria</taxon>
        <taxon>Artiodactyla</taxon>
        <taxon>Ruminantia</taxon>
        <taxon>Pecora</taxon>
        <taxon>Bovidae</taxon>
        <taxon>Caprinae</taxon>
        <taxon>Capra</taxon>
    </lineage>
</organism>
<evidence type="ECO:0000313" key="1">
    <source>
        <dbReference type="Ensembl" id="ENSCHIP00010016764.1"/>
    </source>
</evidence>
<reference evidence="1" key="1">
    <citation type="submission" date="2019-03" db="EMBL/GenBank/DDBJ databases">
        <title>Genome sequencing and reference-guided assembly of Black Bengal Goat (Capra hircus).</title>
        <authorList>
            <person name="Siddiki A.Z."/>
            <person name="Baten A."/>
            <person name="Billah M."/>
            <person name="Alam M.A.U."/>
            <person name="Shawrob K.S.M."/>
            <person name="Saha S."/>
            <person name="Chowdhury M."/>
            <person name="Rahman A.H."/>
            <person name="Stear M."/>
            <person name="Miah G."/>
            <person name="Das G.B."/>
            <person name="Hossain M.M."/>
            <person name="Kumkum M."/>
            <person name="Islam M.S."/>
            <person name="Mollah A.M."/>
            <person name="Ahsan A."/>
            <person name="Tusar F."/>
            <person name="Khan M.K.I."/>
        </authorList>
    </citation>
    <scope>NUCLEOTIDE SEQUENCE [LARGE SCALE GENOMIC DNA]</scope>
</reference>
<reference evidence="1" key="2">
    <citation type="submission" date="2025-08" db="UniProtKB">
        <authorList>
            <consortium name="Ensembl"/>
        </authorList>
    </citation>
    <scope>IDENTIFICATION</scope>
</reference>
<dbReference type="AlphaFoldDB" id="A0A8C2P9H2"/>
<accession>A0A8C2P9H2</accession>
<protein>
    <submittedName>
        <fullName evidence="1">Uncharacterized protein</fullName>
    </submittedName>
</protein>
<sequence length="65" mass="7288">MGLQTLNDKTVPGDKSMKNCDFLFSPPALTVRASVLFLMQSMPSKNVGKARGLFNFLCRVQMHRI</sequence>
<name>A0A8C2P9H2_CAPHI</name>